<dbReference type="GO" id="GO:0008017">
    <property type="term" value="F:microtubule binding"/>
    <property type="evidence" value="ECO:0007669"/>
    <property type="project" value="InterPro"/>
</dbReference>
<dbReference type="GO" id="GO:0003777">
    <property type="term" value="F:microtubule motor activity"/>
    <property type="evidence" value="ECO:0007669"/>
    <property type="project" value="InterPro"/>
</dbReference>
<protein>
    <recommendedName>
        <fullName evidence="7">Kinesin-like protein</fullName>
    </recommendedName>
</protein>
<dbReference type="InterPro" id="IPR027640">
    <property type="entry name" value="Kinesin-like_fam"/>
</dbReference>
<keyword evidence="2 7" id="KW-0493">Microtubule</keyword>
<feature type="compositionally biased region" description="Basic and acidic residues" evidence="9">
    <location>
        <begin position="646"/>
        <end position="668"/>
    </location>
</feature>
<feature type="region of interest" description="Disordered" evidence="9">
    <location>
        <begin position="646"/>
        <end position="685"/>
    </location>
</feature>
<keyword evidence="8" id="KW-0175">Coiled coil</keyword>
<evidence type="ECO:0000256" key="6">
    <source>
        <dbReference type="PROSITE-ProRule" id="PRU00283"/>
    </source>
</evidence>
<dbReference type="Gene3D" id="3.40.850.10">
    <property type="entry name" value="Kinesin motor domain"/>
    <property type="match status" value="2"/>
</dbReference>
<keyword evidence="13" id="KW-1185">Reference proteome</keyword>
<reference evidence="12" key="1">
    <citation type="submission" date="2020-10" db="EMBL/GenBank/DDBJ databases">
        <authorList>
            <person name="Han B."/>
            <person name="Lu T."/>
            <person name="Zhao Q."/>
            <person name="Huang X."/>
            <person name="Zhao Y."/>
        </authorList>
    </citation>
    <scope>NUCLEOTIDE SEQUENCE</scope>
</reference>
<feature type="coiled-coil region" evidence="8">
    <location>
        <begin position="264"/>
        <end position="291"/>
    </location>
</feature>
<accession>A0A811P3U1</accession>
<sequence length="910" mass="100535">MTEPRRLSFRDGRLASRKAEEAALRRHQAAAWLQAMVGSFGLAPYPSEQEFVASLRNGIVLCKAINKLQPGAVAKIITNAPCDSQPLTAFQYFENIRNFLVAVNKLKLPSFEASDLDKDNLDAGTVGKIVDCVISLKSYHEWKQAGGANGPIKYMKSPLAVRSSHIQSENVALGPPSQKCLDLTEADADTLPFQNVDPNMKEAVEKLQKVIVDSMLSYKENFDQDILKKDPTKLIGAVLANQLGKEQLLSPEKLMAENEPTHCIEHSNSQIENKQLLLQAHETELLDLKKMFQDVKVNFRCLQTQFLDDMAKLGENIQDLSKAALGYNQAVKENRNLYNMLQELRGNIRVFCRIRPLLNSESISSIEHIGTDGSVMVCDPVKPQSARKIFQFNKVFGPTTTQDEVYKETQPFVRSVMDGYNVCIFAYGQTVPDIEFTLDIRASLNNGLLNLPDAKICPVQSPSDVINLMQLGEKHRASGSTAINHRSSRSHSILTVHVNGKDIAGNVSRSSLHLVDLAGSERVDRSEATGDRLKEAQHINKSLSCLGDVINALAQKNSHIPYRNSKLTQLLQSSLGGNAKTLMFAHISPEAESCAETLSTLKFAQRASTVELGTAHANKESSEIRELKEQVDTLKKALASKELEKSSLKLKENATTSERTKQVLDRTPPRPRRLSLENASSDKARMPERKILKSPRSAMGITHDKECNTDGFRHTNHHESRIKMPETCAEDLVREEEKIICTVDTVEFCQLQPEAYNLLKQSGLNTPEAAPCRSRNLCTEASCGDAPSSTTKLEKIMIGTAVKKGSHLRKSIQSSIGRLIHGTERRNVQHSAQGTPTKITANACHNIASPVTADIRLRRRQSLTGIPPPPSTMSRRSSLGGKKSDTSSNDKRGAKTPPPVNSAAKAKRWL</sequence>
<dbReference type="SMART" id="SM00129">
    <property type="entry name" value="KISc"/>
    <property type="match status" value="1"/>
</dbReference>
<dbReference type="SUPFAM" id="SSF52540">
    <property type="entry name" value="P-loop containing nucleoside triphosphate hydrolases"/>
    <property type="match status" value="1"/>
</dbReference>
<evidence type="ECO:0000259" key="11">
    <source>
        <dbReference type="PROSITE" id="PS50067"/>
    </source>
</evidence>
<keyword evidence="5 7" id="KW-0505">Motor protein</keyword>
<dbReference type="FunFam" id="1.10.418.10:FF:000073">
    <property type="entry name" value="Kinesin-like protein KIN-14L"/>
    <property type="match status" value="1"/>
</dbReference>
<evidence type="ECO:0000256" key="7">
    <source>
        <dbReference type="RuleBase" id="RU000394"/>
    </source>
</evidence>
<dbReference type="PROSITE" id="PS50067">
    <property type="entry name" value="KINESIN_MOTOR_2"/>
    <property type="match status" value="2"/>
</dbReference>
<dbReference type="Gene3D" id="1.10.418.10">
    <property type="entry name" value="Calponin-like domain"/>
    <property type="match status" value="1"/>
</dbReference>
<evidence type="ECO:0000256" key="2">
    <source>
        <dbReference type="ARBA" id="ARBA00022701"/>
    </source>
</evidence>
<name>A0A811P3U1_9POAL</name>
<dbReference type="PROSITE" id="PS50021">
    <property type="entry name" value="CH"/>
    <property type="match status" value="1"/>
</dbReference>
<feature type="domain" description="Kinesin motor" evidence="11">
    <location>
        <begin position="347"/>
        <end position="430"/>
    </location>
</feature>
<dbReference type="PRINTS" id="PR00380">
    <property type="entry name" value="KINESINHEAVY"/>
</dbReference>
<dbReference type="AlphaFoldDB" id="A0A811P3U1"/>
<dbReference type="PROSITE" id="PS00411">
    <property type="entry name" value="KINESIN_MOTOR_1"/>
    <property type="match status" value="1"/>
</dbReference>
<evidence type="ECO:0000259" key="10">
    <source>
        <dbReference type="PROSITE" id="PS50021"/>
    </source>
</evidence>
<evidence type="ECO:0000313" key="13">
    <source>
        <dbReference type="Proteomes" id="UP000604825"/>
    </source>
</evidence>
<feature type="domain" description="Kinesin motor" evidence="11">
    <location>
        <begin position="448"/>
        <end position="610"/>
    </location>
</feature>
<evidence type="ECO:0000256" key="5">
    <source>
        <dbReference type="ARBA" id="ARBA00023175"/>
    </source>
</evidence>
<feature type="region of interest" description="Disordered" evidence="9">
    <location>
        <begin position="860"/>
        <end position="910"/>
    </location>
</feature>
<dbReference type="InterPro" id="IPR036872">
    <property type="entry name" value="CH_dom_sf"/>
</dbReference>
<dbReference type="InterPro" id="IPR019821">
    <property type="entry name" value="Kinesin_motor_CS"/>
</dbReference>
<evidence type="ECO:0000313" key="12">
    <source>
        <dbReference type="EMBL" id="CAD6233054.1"/>
    </source>
</evidence>
<feature type="domain" description="Calponin-homology (CH)" evidence="10">
    <location>
        <begin position="23"/>
        <end position="141"/>
    </location>
</feature>
<dbReference type="PANTHER" id="PTHR47972">
    <property type="entry name" value="KINESIN-LIKE PROTEIN KLP-3"/>
    <property type="match status" value="1"/>
</dbReference>
<dbReference type="InterPro" id="IPR027417">
    <property type="entry name" value="P-loop_NTPase"/>
</dbReference>
<keyword evidence="3 7" id="KW-0547">Nucleotide-binding</keyword>
<comment type="caution">
    <text evidence="12">The sequence shown here is derived from an EMBL/GenBank/DDBJ whole genome shotgun (WGS) entry which is preliminary data.</text>
</comment>
<proteinExistence type="inferred from homology"/>
<dbReference type="InterPro" id="IPR036961">
    <property type="entry name" value="Kinesin_motor_dom_sf"/>
</dbReference>
<dbReference type="InterPro" id="IPR001715">
    <property type="entry name" value="CH_dom"/>
</dbReference>
<dbReference type="GO" id="GO:0005524">
    <property type="term" value="F:ATP binding"/>
    <property type="evidence" value="ECO:0007669"/>
    <property type="project" value="UniProtKB-KW"/>
</dbReference>
<keyword evidence="4 7" id="KW-0067">ATP-binding</keyword>
<evidence type="ECO:0000256" key="1">
    <source>
        <dbReference type="ARBA" id="ARBA00010899"/>
    </source>
</evidence>
<evidence type="ECO:0000256" key="9">
    <source>
        <dbReference type="SAM" id="MobiDB-lite"/>
    </source>
</evidence>
<dbReference type="Pfam" id="PF00225">
    <property type="entry name" value="Kinesin"/>
    <property type="match status" value="2"/>
</dbReference>
<dbReference type="PANTHER" id="PTHR47972:SF4">
    <property type="entry name" value="KINESIN-LIKE PROTEIN KIN-14L"/>
    <property type="match status" value="1"/>
</dbReference>
<dbReference type="SUPFAM" id="SSF47576">
    <property type="entry name" value="Calponin-homology domain, CH-domain"/>
    <property type="match status" value="1"/>
</dbReference>
<dbReference type="CDD" id="cd21203">
    <property type="entry name" value="CH_AtKIN14-like"/>
    <property type="match status" value="1"/>
</dbReference>
<feature type="compositionally biased region" description="Basic and acidic residues" evidence="9">
    <location>
        <begin position="882"/>
        <end position="893"/>
    </location>
</feature>
<evidence type="ECO:0000256" key="8">
    <source>
        <dbReference type="SAM" id="Coils"/>
    </source>
</evidence>
<evidence type="ECO:0000256" key="4">
    <source>
        <dbReference type="ARBA" id="ARBA00022840"/>
    </source>
</evidence>
<dbReference type="GO" id="GO:0007018">
    <property type="term" value="P:microtubule-based movement"/>
    <property type="evidence" value="ECO:0007669"/>
    <property type="project" value="InterPro"/>
</dbReference>
<gene>
    <name evidence="12" type="ORF">NCGR_LOCUS22536</name>
</gene>
<evidence type="ECO:0000256" key="3">
    <source>
        <dbReference type="ARBA" id="ARBA00022741"/>
    </source>
</evidence>
<comment type="similarity">
    <text evidence="1">Belongs to the TRAFAC class myosin-kinesin ATPase superfamily. Kinesin family. KIN-14 subfamily.</text>
</comment>
<organism evidence="12 13">
    <name type="scientific">Miscanthus lutarioriparius</name>
    <dbReference type="NCBI Taxonomy" id="422564"/>
    <lineage>
        <taxon>Eukaryota</taxon>
        <taxon>Viridiplantae</taxon>
        <taxon>Streptophyta</taxon>
        <taxon>Embryophyta</taxon>
        <taxon>Tracheophyta</taxon>
        <taxon>Spermatophyta</taxon>
        <taxon>Magnoliopsida</taxon>
        <taxon>Liliopsida</taxon>
        <taxon>Poales</taxon>
        <taxon>Poaceae</taxon>
        <taxon>PACMAD clade</taxon>
        <taxon>Panicoideae</taxon>
        <taxon>Andropogonodae</taxon>
        <taxon>Andropogoneae</taxon>
        <taxon>Saccharinae</taxon>
        <taxon>Miscanthus</taxon>
    </lineage>
</organism>
<dbReference type="GO" id="GO:0005874">
    <property type="term" value="C:microtubule"/>
    <property type="evidence" value="ECO:0007669"/>
    <property type="project" value="UniProtKB-KW"/>
</dbReference>
<dbReference type="OrthoDB" id="3176171at2759"/>
<dbReference type="Proteomes" id="UP000604825">
    <property type="component" value="Unassembled WGS sequence"/>
</dbReference>
<dbReference type="InterPro" id="IPR001752">
    <property type="entry name" value="Kinesin_motor_dom"/>
</dbReference>
<dbReference type="Pfam" id="PF00307">
    <property type="entry name" value="CH"/>
    <property type="match status" value="1"/>
</dbReference>
<dbReference type="EMBL" id="CAJGYO010000005">
    <property type="protein sequence ID" value="CAD6233054.1"/>
    <property type="molecule type" value="Genomic_DNA"/>
</dbReference>
<dbReference type="SMART" id="SM00033">
    <property type="entry name" value="CH"/>
    <property type="match status" value="1"/>
</dbReference>
<comment type="caution">
    <text evidence="6">Lacks conserved residue(s) required for the propagation of feature annotation.</text>
</comment>